<reference evidence="1" key="1">
    <citation type="submission" date="2021-03" db="EMBL/GenBank/DDBJ databases">
        <authorList>
            <consortium name="DOE Joint Genome Institute"/>
            <person name="Ahrendt S."/>
            <person name="Looney B.P."/>
            <person name="Miyauchi S."/>
            <person name="Morin E."/>
            <person name="Drula E."/>
            <person name="Courty P.E."/>
            <person name="Chicoki N."/>
            <person name="Fauchery L."/>
            <person name="Kohler A."/>
            <person name="Kuo A."/>
            <person name="Labutti K."/>
            <person name="Pangilinan J."/>
            <person name="Lipzen A."/>
            <person name="Riley R."/>
            <person name="Andreopoulos W."/>
            <person name="He G."/>
            <person name="Johnson J."/>
            <person name="Barry K.W."/>
            <person name="Grigoriev I.V."/>
            <person name="Nagy L."/>
            <person name="Hibbett D."/>
            <person name="Henrissat B."/>
            <person name="Matheny P.B."/>
            <person name="Labbe J."/>
            <person name="Martin F."/>
        </authorList>
    </citation>
    <scope>NUCLEOTIDE SEQUENCE</scope>
    <source>
        <strain evidence="1">HHB10654</strain>
    </source>
</reference>
<reference evidence="1" key="2">
    <citation type="journal article" date="2022" name="New Phytol.">
        <title>Evolutionary transition to the ectomycorrhizal habit in the genomes of a hyperdiverse lineage of mushroom-forming fungi.</title>
        <authorList>
            <person name="Looney B."/>
            <person name="Miyauchi S."/>
            <person name="Morin E."/>
            <person name="Drula E."/>
            <person name="Courty P.E."/>
            <person name="Kohler A."/>
            <person name="Kuo A."/>
            <person name="LaButti K."/>
            <person name="Pangilinan J."/>
            <person name="Lipzen A."/>
            <person name="Riley R."/>
            <person name="Andreopoulos W."/>
            <person name="He G."/>
            <person name="Johnson J."/>
            <person name="Nolan M."/>
            <person name="Tritt A."/>
            <person name="Barry K.W."/>
            <person name="Grigoriev I.V."/>
            <person name="Nagy L.G."/>
            <person name="Hibbett D."/>
            <person name="Henrissat B."/>
            <person name="Matheny P.B."/>
            <person name="Labbe J."/>
            <person name="Martin F.M."/>
        </authorList>
    </citation>
    <scope>NUCLEOTIDE SEQUENCE</scope>
    <source>
        <strain evidence="1">HHB10654</strain>
    </source>
</reference>
<dbReference type="Proteomes" id="UP000814140">
    <property type="component" value="Unassembled WGS sequence"/>
</dbReference>
<dbReference type="EMBL" id="MU277187">
    <property type="protein sequence ID" value="KAI0068597.1"/>
    <property type="molecule type" value="Genomic_DNA"/>
</dbReference>
<name>A0ACB8TJI6_9AGAM</name>
<sequence length="602" mass="67234">MAPRRKCTVCGSRQWHKEPATGLVICSEGHILQNYRNETNETEELGPHTVRKRTLKSGRKRRARESRADPKLYHGARAQYLYFQCLQLLLRKQIAALTRAWDLPPEFELVCRDVWALHLSLLPTPPPPEPLLHQQDVDGTSGVDEFAGEELSPETTPLPEEDAHSGRDSSPERPPSSSSSADSSDDSDEPSESPEIDELLRGLSDSSESDEDELGGDAADARPKPEGSERKRGGRGAWGRQDGPASTIAVLVVACWTLRLPIMYMDFVRLIELYDLPYLDPVRHLPPDMALHLPKHISRALSPPHAPTPLLLHSLSARLARKFKASHRIQIPELNAAPMLWRVVRALGGTPVLYSLTKTVAHVLSLPLTLHYTLAPSLPQIEERDVGSHKYDNVPPELAFLAATVVVLKMVYGLDGRVRTPREGADPACALPRMHEYLTSIRDMRAQAAQSEARVFSARTDMATVDLSESMLDGYIDLCERALVGQVTEDRRVIDEYFPLPAGARRTAAEPKGEERVLPAGVPLEDGMNMLEPGRSYGIYNSRDAFGALPEEYEMMIEYGAEWAGVPTETLMGVVERYELRVVRWWERVRRRESREAAARLG</sequence>
<accession>A0ACB8TJI6</accession>
<comment type="caution">
    <text evidence="1">The sequence shown here is derived from an EMBL/GenBank/DDBJ whole genome shotgun (WGS) entry which is preliminary data.</text>
</comment>
<gene>
    <name evidence="1" type="ORF">BV25DRAFT_13565</name>
</gene>
<evidence type="ECO:0000313" key="2">
    <source>
        <dbReference type="Proteomes" id="UP000814140"/>
    </source>
</evidence>
<proteinExistence type="predicted"/>
<keyword evidence="2" id="KW-1185">Reference proteome</keyword>
<organism evidence="1 2">
    <name type="scientific">Artomyces pyxidatus</name>
    <dbReference type="NCBI Taxonomy" id="48021"/>
    <lineage>
        <taxon>Eukaryota</taxon>
        <taxon>Fungi</taxon>
        <taxon>Dikarya</taxon>
        <taxon>Basidiomycota</taxon>
        <taxon>Agaricomycotina</taxon>
        <taxon>Agaricomycetes</taxon>
        <taxon>Russulales</taxon>
        <taxon>Auriscalpiaceae</taxon>
        <taxon>Artomyces</taxon>
    </lineage>
</organism>
<evidence type="ECO:0000313" key="1">
    <source>
        <dbReference type="EMBL" id="KAI0068597.1"/>
    </source>
</evidence>
<protein>
    <submittedName>
        <fullName evidence="1">Uncharacterized protein</fullName>
    </submittedName>
</protein>